<dbReference type="Pfam" id="PF03452">
    <property type="entry name" value="Anp1"/>
    <property type="match status" value="1"/>
</dbReference>
<dbReference type="CAZy" id="GT2">
    <property type="family name" value="Glycosyltransferase Family 2"/>
</dbReference>
<evidence type="ECO:0000313" key="5">
    <source>
        <dbReference type="EMBL" id="ABQ29608.1"/>
    </source>
</evidence>
<dbReference type="PANTHER" id="PTHR10730:SF53">
    <property type="entry name" value="GLYCOSYLTRANSFERASE 25 FAMILY MEMBER"/>
    <property type="match status" value="1"/>
</dbReference>
<sequence length="667" mass="76728">MIRPRICLSMIVRNEAPVIRRCLASVLPLIDHWAICDTGSTDGTQDIIRSFFEEHAVPGELRESPWRDFAHNRNEALELARPHGDYVLIIDADDALELPPGFARPELAADGYTFDIHDVNIAYRRIQIVRSALPWRWRGVLHEFLHCDAPASEEHLPIVMRRNHDGARRRDPSTYARDASILEAAIFVEEDPWLRARYVFYHAQSLRDMGEQERAMIAYLMRAEMGFWQEEVYWSLYQAALMMERLGRDEETVLAAYRRAAAAAPHRIEALFAASRYCFAKGRNEEGFRIAENGIGKPAPEGGLFVETWIHDYGLLDQYAANGYWAGHYPESFNAALEVLASGKVPAHELPRLARNFRALLDKVRPASAPDYGRLGQESYPDQHALKPKRLLRSGTTTAPRVLIAILAKQKEEFLPLYLDCIEALDYPKSSIVLYIRTNNNTDRTEEILREWIARVGHSYAAVEFDPSDVDERVEQFGAHEWNAIRFRVLGRIRNESLRKTREHGCDWYFVADIDNFIRRCTLRELVATGLPIVAPLLRDAEPSSYYSNLHAEIDDNGYFRDCAQYELIMSRRIQGLIEVPLVHCTYAVRADVIEHLNYDDGSGRHEYVVLSDSARKASIPQYFDNRQVYGYITFSKNPDQYDENSAARAERNMWAVRKFMSEDRHG</sequence>
<dbReference type="STRING" id="349163.Acry_0383"/>
<dbReference type="InterPro" id="IPR050757">
    <property type="entry name" value="Collagen_mod_GT25"/>
</dbReference>
<dbReference type="GO" id="GO:0050211">
    <property type="term" value="F:procollagen galactosyltransferase activity"/>
    <property type="evidence" value="ECO:0007669"/>
    <property type="project" value="TreeGrafter"/>
</dbReference>
<dbReference type="RefSeq" id="WP_011941491.1">
    <property type="nucleotide sequence ID" value="NC_009484.1"/>
</dbReference>
<comment type="similarity">
    <text evidence="1">Belongs to the glycosyltransferase 25 family.</text>
</comment>
<dbReference type="HOGENOM" id="CLU_014076_0_0_5"/>
<dbReference type="InterPro" id="IPR029044">
    <property type="entry name" value="Nucleotide-diphossugar_trans"/>
</dbReference>
<dbReference type="Pfam" id="PF00535">
    <property type="entry name" value="Glycos_transf_2"/>
    <property type="match status" value="1"/>
</dbReference>
<dbReference type="Proteomes" id="UP000000245">
    <property type="component" value="Chromosome"/>
</dbReference>
<dbReference type="AlphaFoldDB" id="A5FVH6"/>
<proteinExistence type="inferred from homology"/>
<evidence type="ECO:0000259" key="4">
    <source>
        <dbReference type="Pfam" id="PF00535"/>
    </source>
</evidence>
<feature type="domain" description="Glycosyltransferase 2-like" evidence="4">
    <location>
        <begin position="10"/>
        <end position="96"/>
    </location>
</feature>
<keyword evidence="3 5" id="KW-0808">Transferase</keyword>
<evidence type="ECO:0000256" key="3">
    <source>
        <dbReference type="ARBA" id="ARBA00022679"/>
    </source>
</evidence>
<dbReference type="InterPro" id="IPR001173">
    <property type="entry name" value="Glyco_trans_2-like"/>
</dbReference>
<keyword evidence="6" id="KW-1185">Reference proteome</keyword>
<dbReference type="SUPFAM" id="SSF53448">
    <property type="entry name" value="Nucleotide-diphospho-sugar transferases"/>
    <property type="match status" value="2"/>
</dbReference>
<dbReference type="eggNOG" id="COG0463">
    <property type="taxonomic scope" value="Bacteria"/>
</dbReference>
<accession>A5FVH6</accession>
<dbReference type="Gene3D" id="3.90.550.10">
    <property type="entry name" value="Spore Coat Polysaccharide Biosynthesis Protein SpsA, Chain A"/>
    <property type="match status" value="2"/>
</dbReference>
<dbReference type="PANTHER" id="PTHR10730">
    <property type="entry name" value="PROCOLLAGEN-LYSINE,2-OXOGLUTARATE 5-DIOXYGENASE/GLYCOSYLTRANSFERASE 25 FAMILY MEMBER"/>
    <property type="match status" value="1"/>
</dbReference>
<organism evidence="5 6">
    <name type="scientific">Acidiphilium cryptum (strain JF-5)</name>
    <dbReference type="NCBI Taxonomy" id="349163"/>
    <lineage>
        <taxon>Bacteria</taxon>
        <taxon>Pseudomonadati</taxon>
        <taxon>Pseudomonadota</taxon>
        <taxon>Alphaproteobacteria</taxon>
        <taxon>Acetobacterales</taxon>
        <taxon>Acidocellaceae</taxon>
        <taxon>Acidiphilium</taxon>
    </lineage>
</organism>
<evidence type="ECO:0000256" key="1">
    <source>
        <dbReference type="ARBA" id="ARBA00006721"/>
    </source>
</evidence>
<dbReference type="KEGG" id="acr:Acry_0383"/>
<evidence type="ECO:0000313" key="6">
    <source>
        <dbReference type="Proteomes" id="UP000000245"/>
    </source>
</evidence>
<evidence type="ECO:0000256" key="2">
    <source>
        <dbReference type="ARBA" id="ARBA00022676"/>
    </source>
</evidence>
<protein>
    <submittedName>
        <fullName evidence="5">Glycosyl transferase, family 2</fullName>
    </submittedName>
</protein>
<keyword evidence="2" id="KW-0328">Glycosyltransferase</keyword>
<dbReference type="EMBL" id="CP000697">
    <property type="protein sequence ID" value="ABQ29608.1"/>
    <property type="molecule type" value="Genomic_DNA"/>
</dbReference>
<gene>
    <name evidence="5" type="ordered locus">Acry_0383</name>
</gene>
<name>A5FVH6_ACICJ</name>
<reference evidence="5 6" key="1">
    <citation type="submission" date="2007-05" db="EMBL/GenBank/DDBJ databases">
        <title>Complete sequence of chromosome of Acidiphilium cryptum JF-5.</title>
        <authorList>
            <consortium name="US DOE Joint Genome Institute"/>
            <person name="Copeland A."/>
            <person name="Lucas S."/>
            <person name="Lapidus A."/>
            <person name="Barry K."/>
            <person name="Detter J.C."/>
            <person name="Glavina del Rio T."/>
            <person name="Hammon N."/>
            <person name="Israni S."/>
            <person name="Dalin E."/>
            <person name="Tice H."/>
            <person name="Pitluck S."/>
            <person name="Sims D."/>
            <person name="Brettin T."/>
            <person name="Bruce D."/>
            <person name="Han C."/>
            <person name="Schmutz J."/>
            <person name="Larimer F."/>
            <person name="Land M."/>
            <person name="Hauser L."/>
            <person name="Kyrpides N."/>
            <person name="Kim E."/>
            <person name="Magnuson T."/>
            <person name="Richardson P."/>
        </authorList>
    </citation>
    <scope>NUCLEOTIDE SEQUENCE [LARGE SCALE GENOMIC DNA]</scope>
    <source>
        <strain evidence="5 6">JF-5</strain>
    </source>
</reference>